<dbReference type="GO" id="GO:0000917">
    <property type="term" value="P:division septum assembly"/>
    <property type="evidence" value="ECO:0007669"/>
    <property type="project" value="UniProtKB-KW"/>
</dbReference>
<evidence type="ECO:0000256" key="5">
    <source>
        <dbReference type="NCBIfam" id="TIGR00065"/>
    </source>
</evidence>
<dbReference type="GO" id="GO:0005525">
    <property type="term" value="F:GTP binding"/>
    <property type="evidence" value="ECO:0007669"/>
    <property type="project" value="UniProtKB-UniRule"/>
</dbReference>
<evidence type="ECO:0000313" key="11">
    <source>
        <dbReference type="Proteomes" id="UP000653797"/>
    </source>
</evidence>
<dbReference type="InterPro" id="IPR003008">
    <property type="entry name" value="Tubulin_FtsZ_GTPase"/>
</dbReference>
<sequence>MNSQGYRFEIPDENPIIIKVVGVGGMGGNAVKHMHELQMQDVSFAVCNTDRQALMSNPVTTKLQLGDGLGAGTEAKAGEDAARSSIEEIRHLLAPPTKMVFITAGMGGGTGTGAAPVVAEVAREMGLLTVAVVTAPYWYEGTDKKEQAREGIEKLKKSCDTVLVVLNDKLAELYSELTWTEAYAHADDVLANAVKSIAEIITTQGDINADFADVKKVLEGAGQSVMGSAEAAGEDRALRAIEAALNSPLLNDHDIRGAKRILLTISSSKAHAMRLKEQMAISEHVAKKIQAEARMFKFGAITDENLGESLRVTIIAAGFDGTTTLMDQLKSPATTAEAEVPTDLVDAPDGLAEGLLNEEDPSGDLVLVDDEGDSMGPDPVGISVKGDDKQTPTGYNGTTIIRPDMSGTTRSFPQEEPASDVLILDEEERPSDADLIKRTVDTFVKGQYLAADLDRPTFERNKTMLYALPLLSEQEFVRSKLND</sequence>
<feature type="binding site" evidence="4">
    <location>
        <position position="187"/>
    </location>
    <ligand>
        <name>GTP</name>
        <dbReference type="ChEBI" id="CHEBI:37565"/>
    </ligand>
</feature>
<dbReference type="SUPFAM" id="SSF52490">
    <property type="entry name" value="Tubulin nucleotide-binding domain-like"/>
    <property type="match status" value="1"/>
</dbReference>
<gene>
    <name evidence="4 10" type="primary">ftsZ</name>
    <name evidence="10" type="ORF">IC230_02455</name>
</gene>
<dbReference type="GO" id="GO:0003924">
    <property type="term" value="F:GTPase activity"/>
    <property type="evidence" value="ECO:0007669"/>
    <property type="project" value="UniProtKB-UniRule"/>
</dbReference>
<dbReference type="GO" id="GO:0043093">
    <property type="term" value="P:FtsZ-dependent cytokinesis"/>
    <property type="evidence" value="ECO:0007669"/>
    <property type="project" value="UniProtKB-UniRule"/>
</dbReference>
<dbReference type="SMART" id="SM00864">
    <property type="entry name" value="Tubulin"/>
    <property type="match status" value="1"/>
</dbReference>
<evidence type="ECO:0000256" key="6">
    <source>
        <dbReference type="RuleBase" id="RU000631"/>
    </source>
</evidence>
<dbReference type="InterPro" id="IPR020805">
    <property type="entry name" value="Cell_div_FtsZ_CS"/>
</dbReference>
<dbReference type="PANTHER" id="PTHR30314:SF3">
    <property type="entry name" value="MITOCHONDRIAL DIVISION PROTEIN FSZA"/>
    <property type="match status" value="1"/>
</dbReference>
<dbReference type="EMBL" id="JACXAA010000001">
    <property type="protein sequence ID" value="MBD2751739.1"/>
    <property type="molecule type" value="Genomic_DNA"/>
</dbReference>
<dbReference type="PRINTS" id="PR00423">
    <property type="entry name" value="CELLDVISFTSZ"/>
</dbReference>
<dbReference type="AlphaFoldDB" id="A0A927AXS3"/>
<evidence type="ECO:0000256" key="1">
    <source>
        <dbReference type="ARBA" id="ARBA00009690"/>
    </source>
</evidence>
<dbReference type="RefSeq" id="WP_191037373.1">
    <property type="nucleotide sequence ID" value="NZ_JACXAA010000001.1"/>
</dbReference>
<dbReference type="InterPro" id="IPR024757">
    <property type="entry name" value="FtsZ_C"/>
</dbReference>
<dbReference type="Pfam" id="PF00091">
    <property type="entry name" value="Tubulin"/>
    <property type="match status" value="1"/>
</dbReference>
<dbReference type="GO" id="GO:0032153">
    <property type="term" value="C:cell division site"/>
    <property type="evidence" value="ECO:0007669"/>
    <property type="project" value="UniProtKB-UniRule"/>
</dbReference>
<dbReference type="PANTHER" id="PTHR30314">
    <property type="entry name" value="CELL DIVISION PROTEIN FTSZ-RELATED"/>
    <property type="match status" value="1"/>
</dbReference>
<dbReference type="InterPro" id="IPR008280">
    <property type="entry name" value="Tub_FtsZ_C"/>
</dbReference>
<keyword evidence="11" id="KW-1185">Reference proteome</keyword>
<comment type="caution">
    <text evidence="10">The sequence shown here is derived from an EMBL/GenBank/DDBJ whole genome shotgun (WGS) entry which is preliminary data.</text>
</comment>
<comment type="subcellular location">
    <subcellularLocation>
        <location evidence="4">Cytoplasm</location>
    </subcellularLocation>
    <text evidence="4">Assembles at midcell at the inner surface of the cytoplasmic membrane.</text>
</comment>
<dbReference type="InterPro" id="IPR037103">
    <property type="entry name" value="Tubulin/FtsZ-like_C"/>
</dbReference>
<comment type="function">
    <text evidence="4 6">Essential cell division protein that forms a contractile ring structure (Z ring) at the future cell division site. The regulation of the ring assembly controls the timing and the location of cell division. One of the functions of the FtsZ ring is to recruit other cell division proteins to the septum to produce a new cell wall between the dividing cells. Binds GTP and shows GTPase activity.</text>
</comment>
<feature type="domain" description="Tubulin/FtsZ 2-layer sandwich" evidence="9">
    <location>
        <begin position="207"/>
        <end position="328"/>
    </location>
</feature>
<dbReference type="InterPro" id="IPR036525">
    <property type="entry name" value="Tubulin/FtsZ_GTPase_sf"/>
</dbReference>
<reference evidence="10" key="1">
    <citation type="submission" date="2020-09" db="EMBL/GenBank/DDBJ databases">
        <authorList>
            <person name="Kim M.K."/>
        </authorList>
    </citation>
    <scope>NUCLEOTIDE SEQUENCE</scope>
    <source>
        <strain evidence="10">BT704</strain>
    </source>
</reference>
<dbReference type="InterPro" id="IPR018316">
    <property type="entry name" value="Tubulin/FtsZ_2-layer-sand-dom"/>
</dbReference>
<feature type="domain" description="Tubulin/FtsZ GTPase" evidence="8">
    <location>
        <begin position="17"/>
        <end position="205"/>
    </location>
</feature>
<evidence type="ECO:0000256" key="7">
    <source>
        <dbReference type="SAM" id="MobiDB-lite"/>
    </source>
</evidence>
<protein>
    <recommendedName>
        <fullName evidence="4 5">Cell division protein FtsZ</fullName>
    </recommendedName>
</protein>
<comment type="subunit">
    <text evidence="4">Homodimer. Polymerizes to form a dynamic ring structure in a strictly GTP-dependent manner. Interacts directly with several other division proteins.</text>
</comment>
<feature type="binding site" evidence="4">
    <location>
        <begin position="109"/>
        <end position="111"/>
    </location>
    <ligand>
        <name>GTP</name>
        <dbReference type="ChEBI" id="CHEBI:37565"/>
    </ligand>
</feature>
<organism evidence="10 11">
    <name type="scientific">Spirosoma validum</name>
    <dbReference type="NCBI Taxonomy" id="2771355"/>
    <lineage>
        <taxon>Bacteria</taxon>
        <taxon>Pseudomonadati</taxon>
        <taxon>Bacteroidota</taxon>
        <taxon>Cytophagia</taxon>
        <taxon>Cytophagales</taxon>
        <taxon>Cytophagaceae</taxon>
        <taxon>Spirosoma</taxon>
    </lineage>
</organism>
<dbReference type="SMART" id="SM00865">
    <property type="entry name" value="Tubulin_C"/>
    <property type="match status" value="1"/>
</dbReference>
<dbReference type="Pfam" id="PF12327">
    <property type="entry name" value="FtsZ_C"/>
    <property type="match status" value="1"/>
</dbReference>
<feature type="region of interest" description="Disordered" evidence="7">
    <location>
        <begin position="379"/>
        <end position="416"/>
    </location>
</feature>
<dbReference type="HAMAP" id="MF_00909">
    <property type="entry name" value="FtsZ"/>
    <property type="match status" value="1"/>
</dbReference>
<keyword evidence="4" id="KW-0963">Cytoplasm</keyword>
<feature type="binding site" evidence="4">
    <location>
        <position position="140"/>
    </location>
    <ligand>
        <name>GTP</name>
        <dbReference type="ChEBI" id="CHEBI:37565"/>
    </ligand>
</feature>
<evidence type="ECO:0000259" key="8">
    <source>
        <dbReference type="SMART" id="SM00864"/>
    </source>
</evidence>
<evidence type="ECO:0000256" key="2">
    <source>
        <dbReference type="ARBA" id="ARBA00022741"/>
    </source>
</evidence>
<dbReference type="InterPro" id="IPR000158">
    <property type="entry name" value="Cell_div_FtsZ"/>
</dbReference>
<evidence type="ECO:0000259" key="9">
    <source>
        <dbReference type="SMART" id="SM00865"/>
    </source>
</evidence>
<dbReference type="InterPro" id="IPR045061">
    <property type="entry name" value="FtsZ/CetZ"/>
</dbReference>
<dbReference type="PROSITE" id="PS01135">
    <property type="entry name" value="FTSZ_2"/>
    <property type="match status" value="1"/>
</dbReference>
<evidence type="ECO:0000256" key="4">
    <source>
        <dbReference type="HAMAP-Rule" id="MF_00909"/>
    </source>
</evidence>
<dbReference type="CDD" id="cd02201">
    <property type="entry name" value="FtsZ_type1"/>
    <property type="match status" value="1"/>
</dbReference>
<dbReference type="NCBIfam" id="TIGR00065">
    <property type="entry name" value="ftsZ"/>
    <property type="match status" value="1"/>
</dbReference>
<keyword evidence="4 6" id="KW-0131">Cell cycle</keyword>
<comment type="similarity">
    <text evidence="1 4 6">Belongs to the FtsZ family.</text>
</comment>
<evidence type="ECO:0000256" key="3">
    <source>
        <dbReference type="ARBA" id="ARBA00023134"/>
    </source>
</evidence>
<feature type="binding site" evidence="4">
    <location>
        <position position="144"/>
    </location>
    <ligand>
        <name>GTP</name>
        <dbReference type="ChEBI" id="CHEBI:37565"/>
    </ligand>
</feature>
<dbReference type="Gene3D" id="3.40.50.1440">
    <property type="entry name" value="Tubulin/FtsZ, GTPase domain"/>
    <property type="match status" value="1"/>
</dbReference>
<comment type="caution">
    <text evidence="4">Lacks conserved residue(s) required for the propagation of feature annotation.</text>
</comment>
<evidence type="ECO:0000313" key="10">
    <source>
        <dbReference type="EMBL" id="MBD2751739.1"/>
    </source>
</evidence>
<name>A0A927AXS3_9BACT</name>
<dbReference type="Proteomes" id="UP000653797">
    <property type="component" value="Unassembled WGS sequence"/>
</dbReference>
<keyword evidence="2 4" id="KW-0547">Nucleotide-binding</keyword>
<dbReference type="GO" id="GO:0051258">
    <property type="term" value="P:protein polymerization"/>
    <property type="evidence" value="ECO:0007669"/>
    <property type="project" value="UniProtKB-UniRule"/>
</dbReference>
<keyword evidence="4 6" id="KW-0132">Cell division</keyword>
<proteinExistence type="inferred from homology"/>
<dbReference type="GO" id="GO:0005737">
    <property type="term" value="C:cytoplasm"/>
    <property type="evidence" value="ECO:0007669"/>
    <property type="project" value="UniProtKB-SubCell"/>
</dbReference>
<keyword evidence="3 4" id="KW-0342">GTP-binding</keyword>
<dbReference type="SUPFAM" id="SSF55307">
    <property type="entry name" value="Tubulin C-terminal domain-like"/>
    <property type="match status" value="1"/>
</dbReference>
<dbReference type="Gene3D" id="3.30.1330.20">
    <property type="entry name" value="Tubulin/FtsZ, C-terminal domain"/>
    <property type="match status" value="1"/>
</dbReference>
<accession>A0A927AXS3</accession>
<keyword evidence="4 6" id="KW-0717">Septation</keyword>